<dbReference type="Proteomes" id="UP000008068">
    <property type="component" value="Unassembled WGS sequence"/>
</dbReference>
<dbReference type="InParanoid" id="G0NE88"/>
<keyword evidence="2" id="KW-1185">Reference proteome</keyword>
<name>G0NE88_CAEBE</name>
<dbReference type="EMBL" id="GL379871">
    <property type="protein sequence ID" value="EGT58636.1"/>
    <property type="molecule type" value="Genomic_DNA"/>
</dbReference>
<evidence type="ECO:0000313" key="2">
    <source>
        <dbReference type="Proteomes" id="UP000008068"/>
    </source>
</evidence>
<protein>
    <submittedName>
        <fullName evidence="1">Uncharacterized protein</fullName>
    </submittedName>
</protein>
<proteinExistence type="predicted"/>
<gene>
    <name evidence="1" type="ORF">CAEBREN_00442</name>
</gene>
<accession>G0NE88</accession>
<dbReference type="HOGENOM" id="CLU_1321929_0_0_1"/>
<dbReference type="AlphaFoldDB" id="G0NE88"/>
<dbReference type="OMA" id="TSTHYLM"/>
<evidence type="ECO:0000313" key="1">
    <source>
        <dbReference type="EMBL" id="EGT58636.1"/>
    </source>
</evidence>
<reference evidence="2" key="1">
    <citation type="submission" date="2011-07" db="EMBL/GenBank/DDBJ databases">
        <authorList>
            <consortium name="Caenorhabditis brenneri Sequencing and Analysis Consortium"/>
            <person name="Wilson R.K."/>
        </authorList>
    </citation>
    <scope>NUCLEOTIDE SEQUENCE [LARGE SCALE GENOMIC DNA]</scope>
    <source>
        <strain evidence="2">PB2801</strain>
    </source>
</reference>
<organism evidence="2">
    <name type="scientific">Caenorhabditis brenneri</name>
    <name type="common">Nematode worm</name>
    <dbReference type="NCBI Taxonomy" id="135651"/>
    <lineage>
        <taxon>Eukaryota</taxon>
        <taxon>Metazoa</taxon>
        <taxon>Ecdysozoa</taxon>
        <taxon>Nematoda</taxon>
        <taxon>Chromadorea</taxon>
        <taxon>Rhabditida</taxon>
        <taxon>Rhabditina</taxon>
        <taxon>Rhabditomorpha</taxon>
        <taxon>Rhabditoidea</taxon>
        <taxon>Rhabditidae</taxon>
        <taxon>Peloderinae</taxon>
        <taxon>Caenorhabditis</taxon>
    </lineage>
</organism>
<dbReference type="eggNOG" id="ENOG502TJ6J">
    <property type="taxonomic scope" value="Eukaryota"/>
</dbReference>
<sequence>MNRSDLVFGSAEHKLKCPYCQMILETIPKDDVFQHVDECGLLQSNATKEAVVSFMTSQLYWKENLAKIEEVNRKIDDGENPMEDCVCGSQQEHDGRGSCKREALYWSATSTHYLMLVTSFNSYINSKEEWELQKIRNQFADRSVGKNHTEKQALKKQLERKLEEQKVLSKDWKRGNQDRVTRDLNLMKARDVEVHKDFDTKHAAMMRL</sequence>